<evidence type="ECO:0000313" key="2">
    <source>
        <dbReference type="EMBL" id="SUZ60209.1"/>
    </source>
</evidence>
<dbReference type="PANTHER" id="PTHR42899:SF1">
    <property type="entry name" value="SPERMATOGENESIS-ASSOCIATED PROTEIN 20"/>
    <property type="match status" value="1"/>
</dbReference>
<dbReference type="SUPFAM" id="SSF48208">
    <property type="entry name" value="Six-hairpin glycosidases"/>
    <property type="match status" value="1"/>
</dbReference>
<dbReference type="PROSITE" id="PS51352">
    <property type="entry name" value="THIOREDOXIN_2"/>
    <property type="match status" value="1"/>
</dbReference>
<dbReference type="EMBL" id="UINC01000727">
    <property type="protein sequence ID" value="SUZ60209.1"/>
    <property type="molecule type" value="Genomic_DNA"/>
</dbReference>
<evidence type="ECO:0000259" key="1">
    <source>
        <dbReference type="PROSITE" id="PS51352"/>
    </source>
</evidence>
<dbReference type="AlphaFoldDB" id="A0A381P1G9"/>
<dbReference type="InterPro" id="IPR004879">
    <property type="entry name" value="Ssp411-like_TRX"/>
</dbReference>
<gene>
    <name evidence="2" type="ORF">METZ01_LOCUS13063</name>
</gene>
<reference evidence="2" key="1">
    <citation type="submission" date="2018-05" db="EMBL/GenBank/DDBJ databases">
        <authorList>
            <person name="Lanie J.A."/>
            <person name="Ng W.-L."/>
            <person name="Kazmierczak K.M."/>
            <person name="Andrzejewski T.M."/>
            <person name="Davidsen T.M."/>
            <person name="Wayne K.J."/>
            <person name="Tettelin H."/>
            <person name="Glass J.I."/>
            <person name="Rusch D."/>
            <person name="Podicherti R."/>
            <person name="Tsui H.-C.T."/>
            <person name="Winkler M.E."/>
        </authorList>
    </citation>
    <scope>NUCLEOTIDE SEQUENCE</scope>
</reference>
<name>A0A381P1G9_9ZZZZ</name>
<feature type="domain" description="Thioredoxin" evidence="1">
    <location>
        <begin position="13"/>
        <end position="140"/>
    </location>
</feature>
<dbReference type="InterPro" id="IPR013766">
    <property type="entry name" value="Thioredoxin_domain"/>
</dbReference>
<dbReference type="GO" id="GO:0005975">
    <property type="term" value="P:carbohydrate metabolic process"/>
    <property type="evidence" value="ECO:0007669"/>
    <property type="project" value="InterPro"/>
</dbReference>
<sequence>MNSFIKFSLCLLVFFQLNATSFAFEHEDSDVHFLEYDPNVIQKNRFKKKPYFLLFAAQWCHWCHVFNEKTLTDEKVISYLNENFVNVFIDADINTSAYQKYKAKGVPFTVFLNPDTSEYYKYSGTLYAEPFLEVIQDVIQNVKQGKTVDGEKIFAFEYNPPTKFNKSTLDNMRNTYIKGVLDNFDTEEYGVGNGIKTILPETFLYLIKSTKGENRQDSVLWISETLKKAIENIYDPIEGGFFRYAETDDWDIPHYEKMAGLNAGTVLLLYKVNEENPNPKFIEVAQQSIHYLSNTLYDEETGSFLSFQAADTSYYFLNENRRKNVKPPLVISKVFTDHLAVTLTYLLDVLDYSKDNNLENKVIHSLDFLSGMILNNKQIYHFYNIKEKQWRGKSGLQDHVLLAKLFQRAADKFQNESYNKAYSKMLRFSKLNYYDEKKQIFVDPELDTNDYEYLMAMNGDIVFALMGQSKKSAIPQLSPIKPIITYFSGLHEFLEDKFWDSKSWDFLERSASFLSSADSFLATQSNP</sequence>
<accession>A0A381P1G9</accession>
<dbReference type="SUPFAM" id="SSF52833">
    <property type="entry name" value="Thioredoxin-like"/>
    <property type="match status" value="1"/>
</dbReference>
<dbReference type="InterPro" id="IPR036249">
    <property type="entry name" value="Thioredoxin-like_sf"/>
</dbReference>
<protein>
    <recommendedName>
        <fullName evidence="1">Thioredoxin domain-containing protein</fullName>
    </recommendedName>
</protein>
<dbReference type="InterPro" id="IPR008928">
    <property type="entry name" value="6-hairpin_glycosidase_sf"/>
</dbReference>
<dbReference type="PANTHER" id="PTHR42899">
    <property type="entry name" value="SPERMATOGENESIS-ASSOCIATED PROTEIN 20"/>
    <property type="match status" value="1"/>
</dbReference>
<organism evidence="2">
    <name type="scientific">marine metagenome</name>
    <dbReference type="NCBI Taxonomy" id="408172"/>
    <lineage>
        <taxon>unclassified sequences</taxon>
        <taxon>metagenomes</taxon>
        <taxon>ecological metagenomes</taxon>
    </lineage>
</organism>
<dbReference type="InterPro" id="IPR024705">
    <property type="entry name" value="Ssp411"/>
</dbReference>
<proteinExistence type="predicted"/>
<dbReference type="Pfam" id="PF03190">
    <property type="entry name" value="Thioredox_DsbH"/>
    <property type="match status" value="1"/>
</dbReference>
<dbReference type="Gene3D" id="3.40.30.10">
    <property type="entry name" value="Glutaredoxin"/>
    <property type="match status" value="1"/>
</dbReference>